<dbReference type="AlphaFoldDB" id="A0A7Y7Y8V3"/>
<protein>
    <recommendedName>
        <fullName evidence="1">Gp5/Type VI secretion system Vgr protein OB-fold domain-containing protein</fullName>
    </recommendedName>
</protein>
<dbReference type="Proteomes" id="UP000520592">
    <property type="component" value="Unassembled WGS sequence"/>
</dbReference>
<feature type="domain" description="Gp5/Type VI secretion system Vgr protein OB-fold" evidence="1">
    <location>
        <begin position="319"/>
        <end position="383"/>
    </location>
</feature>
<sequence length="445" mass="48805">MFDPVTESFFRLDVAGLSHALTVTSFSGHEAVSELFSFEVDVLDEEAAADLGGLMYRSCFLALGADGQGIHGQIQGINLRCGGLARDHYRLHLGPRLGCLAQRWRRRLFQQRSVPGIIAQVLGEHGLGEDAFRFALKGRCTLRPYCVQFDESDLQFIQRLCAEEGIHFHFQHARDRHRLVFADSLGALRRVHEARFCPEEGAGIRDFCVNLSGDARRRAGRAQESAQGESDLPGLHCASFMPLSGHPCAPWNRLWLLTALEHRGDSNPLDPRSMIYSNIFRATSWEVALRTPDRYPRPLLSGLFRAWVVAADKRRARCDAQGRVAVQLLAFYQGEGASQGDCWLPLVQSTAGERQAFAAGLEPGTAVWVRFLEGDPDQPRIVGRCDALHSSPAPAITQRCPGGSAFELLREGHPLVLLSQPAFAGGRPASWDCPGTVAGGQGGVS</sequence>
<dbReference type="Pfam" id="PF04717">
    <property type="entry name" value="Phage_base_V"/>
    <property type="match status" value="1"/>
</dbReference>
<organism evidence="2 3">
    <name type="scientific">Pseudomonas gingeri</name>
    <dbReference type="NCBI Taxonomy" id="117681"/>
    <lineage>
        <taxon>Bacteria</taxon>
        <taxon>Pseudomonadati</taxon>
        <taxon>Pseudomonadota</taxon>
        <taxon>Gammaproteobacteria</taxon>
        <taxon>Pseudomonadales</taxon>
        <taxon>Pseudomonadaceae</taxon>
        <taxon>Pseudomonas</taxon>
    </lineage>
</organism>
<dbReference type="Gene3D" id="2.40.50.230">
    <property type="entry name" value="Gp5 N-terminal domain"/>
    <property type="match status" value="1"/>
</dbReference>
<evidence type="ECO:0000313" key="2">
    <source>
        <dbReference type="EMBL" id="NWC31381.1"/>
    </source>
</evidence>
<dbReference type="SUPFAM" id="SSF69255">
    <property type="entry name" value="gp5 N-terminal domain-like"/>
    <property type="match status" value="1"/>
</dbReference>
<reference evidence="2 3" key="1">
    <citation type="submission" date="2020-04" db="EMBL/GenBank/DDBJ databases">
        <title>Molecular characterization of pseudomonads from Agaricus bisporus reveal novel blotch 2 pathogens in Western Europe.</title>
        <authorList>
            <person name="Taparia T."/>
            <person name="Krijger M."/>
            <person name="Haynes E."/>
            <person name="Elpinstone J.G."/>
            <person name="Noble R."/>
            <person name="Van Der Wolf J."/>
        </authorList>
    </citation>
    <scope>NUCLEOTIDE SEQUENCE [LARGE SCALE GENOMIC DNA]</scope>
    <source>
        <strain evidence="2 3">IPO3737</strain>
    </source>
</reference>
<dbReference type="Gene3D" id="3.55.50.10">
    <property type="entry name" value="Baseplate protein-like domains"/>
    <property type="match status" value="1"/>
</dbReference>
<dbReference type="RefSeq" id="WP_177062594.1">
    <property type="nucleotide sequence ID" value="NZ_JACAPS010000048.1"/>
</dbReference>
<dbReference type="EMBL" id="JACAQD010000005">
    <property type="protein sequence ID" value="NWC31381.1"/>
    <property type="molecule type" value="Genomic_DNA"/>
</dbReference>
<dbReference type="Gene3D" id="2.30.110.50">
    <property type="match status" value="2"/>
</dbReference>
<name>A0A7Y7Y8V3_9PSED</name>
<dbReference type="InterPro" id="IPR006531">
    <property type="entry name" value="Gp5/Vgr_OB"/>
</dbReference>
<gene>
    <name evidence="2" type="ORF">HX876_03185</name>
</gene>
<comment type="caution">
    <text evidence="2">The sequence shown here is derived from an EMBL/GenBank/DDBJ whole genome shotgun (WGS) entry which is preliminary data.</text>
</comment>
<dbReference type="SUPFAM" id="SSF69279">
    <property type="entry name" value="Phage tail proteins"/>
    <property type="match status" value="2"/>
</dbReference>
<accession>A0A7Y7Y8V3</accession>
<evidence type="ECO:0000259" key="1">
    <source>
        <dbReference type="Pfam" id="PF04717"/>
    </source>
</evidence>
<dbReference type="Pfam" id="PF05954">
    <property type="entry name" value="Phage_GPD"/>
    <property type="match status" value="1"/>
</dbReference>
<proteinExistence type="predicted"/>
<dbReference type="InterPro" id="IPR037026">
    <property type="entry name" value="Vgr_OB-fold_dom_sf"/>
</dbReference>
<evidence type="ECO:0000313" key="3">
    <source>
        <dbReference type="Proteomes" id="UP000520592"/>
    </source>
</evidence>